<protein>
    <submittedName>
        <fullName evidence="2">Uncharacterized protein</fullName>
    </submittedName>
</protein>
<keyword evidence="3" id="KW-1185">Reference proteome</keyword>
<proteinExistence type="predicted"/>
<dbReference type="EMBL" id="BLXT01005270">
    <property type="protein sequence ID" value="GFO21625.1"/>
    <property type="molecule type" value="Genomic_DNA"/>
</dbReference>
<evidence type="ECO:0000313" key="2">
    <source>
        <dbReference type="EMBL" id="GFO21625.1"/>
    </source>
</evidence>
<evidence type="ECO:0000313" key="3">
    <source>
        <dbReference type="Proteomes" id="UP000735302"/>
    </source>
</evidence>
<organism evidence="2 3">
    <name type="scientific">Plakobranchus ocellatus</name>
    <dbReference type="NCBI Taxonomy" id="259542"/>
    <lineage>
        <taxon>Eukaryota</taxon>
        <taxon>Metazoa</taxon>
        <taxon>Spiralia</taxon>
        <taxon>Lophotrochozoa</taxon>
        <taxon>Mollusca</taxon>
        <taxon>Gastropoda</taxon>
        <taxon>Heterobranchia</taxon>
        <taxon>Euthyneura</taxon>
        <taxon>Panpulmonata</taxon>
        <taxon>Sacoglossa</taxon>
        <taxon>Placobranchoidea</taxon>
        <taxon>Plakobranchidae</taxon>
        <taxon>Plakobranchus</taxon>
    </lineage>
</organism>
<sequence>MAFWRPRRPRKTEAVRSRREWPMNSSDIQVRVEEGDEKTRWQLGPQQGDLRLLSPPSGQSAGSGARTRDRKVSADLGADSLATVPPKPPNSLASWALQISHWFGLICYLYTPSPKQGDLR</sequence>
<feature type="compositionally biased region" description="Basic residues" evidence="1">
    <location>
        <begin position="1"/>
        <end position="10"/>
    </location>
</feature>
<comment type="caution">
    <text evidence="2">The sequence shown here is derived from an EMBL/GenBank/DDBJ whole genome shotgun (WGS) entry which is preliminary data.</text>
</comment>
<feature type="compositionally biased region" description="Basic and acidic residues" evidence="1">
    <location>
        <begin position="11"/>
        <end position="21"/>
    </location>
</feature>
<name>A0AAV4BM65_9GAST</name>
<gene>
    <name evidence="2" type="ORF">PoB_004813000</name>
</gene>
<feature type="region of interest" description="Disordered" evidence="1">
    <location>
        <begin position="1"/>
        <end position="90"/>
    </location>
</feature>
<reference evidence="2 3" key="1">
    <citation type="journal article" date="2021" name="Elife">
        <title>Chloroplast acquisition without the gene transfer in kleptoplastic sea slugs, Plakobranchus ocellatus.</title>
        <authorList>
            <person name="Maeda T."/>
            <person name="Takahashi S."/>
            <person name="Yoshida T."/>
            <person name="Shimamura S."/>
            <person name="Takaki Y."/>
            <person name="Nagai Y."/>
            <person name="Toyoda A."/>
            <person name="Suzuki Y."/>
            <person name="Arimoto A."/>
            <person name="Ishii H."/>
            <person name="Satoh N."/>
            <person name="Nishiyama T."/>
            <person name="Hasebe M."/>
            <person name="Maruyama T."/>
            <person name="Minagawa J."/>
            <person name="Obokata J."/>
            <person name="Shigenobu S."/>
        </authorList>
    </citation>
    <scope>NUCLEOTIDE SEQUENCE [LARGE SCALE GENOMIC DNA]</scope>
</reference>
<feature type="compositionally biased region" description="Basic and acidic residues" evidence="1">
    <location>
        <begin position="30"/>
        <end position="40"/>
    </location>
</feature>
<dbReference type="Proteomes" id="UP000735302">
    <property type="component" value="Unassembled WGS sequence"/>
</dbReference>
<dbReference type="AlphaFoldDB" id="A0AAV4BM65"/>
<evidence type="ECO:0000256" key="1">
    <source>
        <dbReference type="SAM" id="MobiDB-lite"/>
    </source>
</evidence>
<feature type="compositionally biased region" description="Low complexity" evidence="1">
    <location>
        <begin position="54"/>
        <end position="65"/>
    </location>
</feature>
<accession>A0AAV4BM65</accession>